<keyword evidence="6 12" id="KW-0812">Transmembrane</keyword>
<evidence type="ECO:0000256" key="4">
    <source>
        <dbReference type="ARBA" id="ARBA00021009"/>
    </source>
</evidence>
<evidence type="ECO:0000256" key="2">
    <source>
        <dbReference type="ARBA" id="ARBA00004448"/>
    </source>
</evidence>
<evidence type="ECO:0000256" key="9">
    <source>
        <dbReference type="ARBA" id="ARBA00023075"/>
    </source>
</evidence>
<feature type="transmembrane region" description="Helical" evidence="14">
    <location>
        <begin position="283"/>
        <end position="302"/>
    </location>
</feature>
<keyword evidence="5" id="KW-0813">Transport</keyword>
<keyword evidence="9 13" id="KW-0830">Ubiquinone</keyword>
<dbReference type="PANTHER" id="PTHR11432:SF3">
    <property type="entry name" value="NADH-UBIQUINONE OXIDOREDUCTASE CHAIN 1"/>
    <property type="match status" value="1"/>
</dbReference>
<feature type="transmembrane region" description="Helical" evidence="14">
    <location>
        <begin position="143"/>
        <end position="166"/>
    </location>
</feature>
<gene>
    <name evidence="15" type="primary">nad1</name>
</gene>
<organism evidence="15">
    <name type="scientific">Auplopus sp. SJW-2017</name>
    <dbReference type="NCBI Taxonomy" id="1940101"/>
    <lineage>
        <taxon>Eukaryota</taxon>
        <taxon>Metazoa</taxon>
        <taxon>Ecdysozoa</taxon>
        <taxon>Arthropoda</taxon>
        <taxon>Hexapoda</taxon>
        <taxon>Insecta</taxon>
        <taxon>Pterygota</taxon>
        <taxon>Neoptera</taxon>
        <taxon>Endopterygota</taxon>
        <taxon>Hymenoptera</taxon>
        <taxon>Apocrita</taxon>
        <taxon>Aculeata</taxon>
        <taxon>Pompiloidea</taxon>
        <taxon>Pompilidae</taxon>
        <taxon>Pepsinae</taxon>
        <taxon>Auplopus</taxon>
    </lineage>
</organism>
<keyword evidence="7" id="KW-0999">Mitochondrion inner membrane</keyword>
<evidence type="ECO:0000256" key="14">
    <source>
        <dbReference type="SAM" id="Phobius"/>
    </source>
</evidence>
<comment type="function">
    <text evidence="1">Core subunit of the mitochondrial membrane respiratory chain NADH dehydrogenase (Complex I) that is believed to belong to the minimal assembly required for catalysis. Complex I functions in the transfer of electrons from NADH to the respiratory chain. The immediate electron acceptor for the enzyme is believed to be ubiquinone.</text>
</comment>
<name>A0A1P8VH98_9HYME</name>
<keyword evidence="11 14" id="KW-0472">Membrane</keyword>
<dbReference type="HAMAP" id="MF_01350">
    <property type="entry name" value="NDH1_NuoH"/>
    <property type="match status" value="1"/>
</dbReference>
<sequence length="305" mass="36112">MYSMMFFIMIFICMLLSVAFFTLFERKILGYIHKRKGPNKSSLIGLTQPFSDALKLLSKEYMISSKMNYMIYSLSPMMMMILALMLWMIFPSNIMVWTFNQSIIFMLCCFSISVYPIMLGGWSSNSNYALIGSMRGLAQTISYEVSLSIILISCLMLFECLNFYLFNSLMKYVQLIYFMWPLFFMLFISSLAEVNRTPFDLVEGESELVSGFNIEYYGFGFAFIFLAEYSMILWISGLNSILFFTKMNFLFMTLFISFFMIWIRGTFPRMRYDELMYMCWKMFLPLSIMMLTMITMFKFYLISDF</sequence>
<reference evidence="15" key="1">
    <citation type="journal article" date="2016" name="Int. J. Mol. Sci.">
        <title>Next-Generation Sequencing of Two Mitochondrial Genomes from Family Pompilidae (Hymenoptera: Vespoidea) Reveal Novel Patterns of Gene Arrangement.</title>
        <authorList>
            <person name="Chen P.Y."/>
            <person name="Zheng B.Y."/>
            <person name="Liu J.X."/>
            <person name="Wei S.J."/>
        </authorList>
    </citation>
    <scope>NUCLEOTIDE SEQUENCE</scope>
</reference>
<evidence type="ECO:0000256" key="6">
    <source>
        <dbReference type="ARBA" id="ARBA00022692"/>
    </source>
</evidence>
<keyword evidence="10 13" id="KW-0496">Mitochondrion</keyword>
<dbReference type="PANTHER" id="PTHR11432">
    <property type="entry name" value="NADH DEHYDROGENASE SUBUNIT 1"/>
    <property type="match status" value="1"/>
</dbReference>
<dbReference type="EC" id="7.1.1.2" evidence="13"/>
<evidence type="ECO:0000256" key="7">
    <source>
        <dbReference type="ARBA" id="ARBA00022792"/>
    </source>
</evidence>
<feature type="transmembrane region" description="Helical" evidence="14">
    <location>
        <begin position="6"/>
        <end position="24"/>
    </location>
</feature>
<feature type="transmembrane region" description="Helical" evidence="14">
    <location>
        <begin position="241"/>
        <end position="263"/>
    </location>
</feature>
<comment type="catalytic activity">
    <reaction evidence="13">
        <text>a ubiquinone + NADH + 5 H(+)(in) = a ubiquinol + NAD(+) + 4 H(+)(out)</text>
        <dbReference type="Rhea" id="RHEA:29091"/>
        <dbReference type="Rhea" id="RHEA-COMP:9565"/>
        <dbReference type="Rhea" id="RHEA-COMP:9566"/>
        <dbReference type="ChEBI" id="CHEBI:15378"/>
        <dbReference type="ChEBI" id="CHEBI:16389"/>
        <dbReference type="ChEBI" id="CHEBI:17976"/>
        <dbReference type="ChEBI" id="CHEBI:57540"/>
        <dbReference type="ChEBI" id="CHEBI:57945"/>
        <dbReference type="EC" id="7.1.1.2"/>
    </reaction>
</comment>
<comment type="similarity">
    <text evidence="3 12">Belongs to the complex I subunit 1 family.</text>
</comment>
<dbReference type="GO" id="GO:0009060">
    <property type="term" value="P:aerobic respiration"/>
    <property type="evidence" value="ECO:0007669"/>
    <property type="project" value="TreeGrafter"/>
</dbReference>
<evidence type="ECO:0000256" key="12">
    <source>
        <dbReference type="RuleBase" id="RU000471"/>
    </source>
</evidence>
<evidence type="ECO:0000256" key="10">
    <source>
        <dbReference type="ARBA" id="ARBA00023128"/>
    </source>
</evidence>
<evidence type="ECO:0000256" key="3">
    <source>
        <dbReference type="ARBA" id="ARBA00010535"/>
    </source>
</evidence>
<proteinExistence type="inferred from homology"/>
<dbReference type="GO" id="GO:0003954">
    <property type="term" value="F:NADH dehydrogenase activity"/>
    <property type="evidence" value="ECO:0007669"/>
    <property type="project" value="TreeGrafter"/>
</dbReference>
<dbReference type="AlphaFoldDB" id="A0A1P8VH98"/>
<dbReference type="GO" id="GO:0008137">
    <property type="term" value="F:NADH dehydrogenase (ubiquinone) activity"/>
    <property type="evidence" value="ECO:0007669"/>
    <property type="project" value="UniProtKB-EC"/>
</dbReference>
<evidence type="ECO:0000256" key="8">
    <source>
        <dbReference type="ARBA" id="ARBA00022989"/>
    </source>
</evidence>
<dbReference type="GO" id="GO:0005743">
    <property type="term" value="C:mitochondrial inner membrane"/>
    <property type="evidence" value="ECO:0007669"/>
    <property type="project" value="UniProtKB-SubCell"/>
</dbReference>
<evidence type="ECO:0000256" key="5">
    <source>
        <dbReference type="ARBA" id="ARBA00022448"/>
    </source>
</evidence>
<evidence type="ECO:0000313" key="15">
    <source>
        <dbReference type="EMBL" id="APZ75611.1"/>
    </source>
</evidence>
<dbReference type="EMBL" id="KX584357">
    <property type="protein sequence ID" value="APZ75611.1"/>
    <property type="molecule type" value="Genomic_DNA"/>
</dbReference>
<feature type="transmembrane region" description="Helical" evidence="14">
    <location>
        <begin position="214"/>
        <end position="235"/>
    </location>
</feature>
<evidence type="ECO:0000256" key="13">
    <source>
        <dbReference type="RuleBase" id="RU000473"/>
    </source>
</evidence>
<comment type="subcellular location">
    <subcellularLocation>
        <location evidence="2 12">Mitochondrion inner membrane</location>
        <topology evidence="2 12">Multi-pass membrane protein</topology>
    </subcellularLocation>
</comment>
<feature type="transmembrane region" description="Helical" evidence="14">
    <location>
        <begin position="69"/>
        <end position="90"/>
    </location>
</feature>
<dbReference type="InterPro" id="IPR001694">
    <property type="entry name" value="NADH_UbQ_OxRdtase_su1/FPO"/>
</dbReference>
<evidence type="ECO:0000256" key="1">
    <source>
        <dbReference type="ARBA" id="ARBA00003257"/>
    </source>
</evidence>
<dbReference type="PROSITE" id="PS00668">
    <property type="entry name" value="COMPLEX1_ND1_2"/>
    <property type="match status" value="1"/>
</dbReference>
<geneLocation type="mitochondrion" evidence="15"/>
<dbReference type="InterPro" id="IPR018086">
    <property type="entry name" value="NADH_UbQ_OxRdtase_su1_CS"/>
</dbReference>
<accession>A0A1P8VH98</accession>
<feature type="transmembrane region" description="Helical" evidence="14">
    <location>
        <begin position="102"/>
        <end position="122"/>
    </location>
</feature>
<evidence type="ECO:0000256" key="11">
    <source>
        <dbReference type="ARBA" id="ARBA00023136"/>
    </source>
</evidence>
<protein>
    <recommendedName>
        <fullName evidence="4 13">NADH-ubiquinone oxidoreductase chain 1</fullName>
        <ecNumber evidence="13">7.1.1.2</ecNumber>
    </recommendedName>
</protein>
<keyword evidence="8 14" id="KW-1133">Transmembrane helix</keyword>
<feature type="transmembrane region" description="Helical" evidence="14">
    <location>
        <begin position="172"/>
        <end position="194"/>
    </location>
</feature>
<dbReference type="Pfam" id="PF00146">
    <property type="entry name" value="NADHdh"/>
    <property type="match status" value="1"/>
</dbReference>
<keyword evidence="12" id="KW-0520">NAD</keyword>